<accession>A0A179I326</accession>
<proteinExistence type="predicted"/>
<feature type="compositionally biased region" description="Polar residues" evidence="1">
    <location>
        <begin position="1"/>
        <end position="14"/>
    </location>
</feature>
<reference evidence="2 3" key="1">
    <citation type="submission" date="2016-03" db="EMBL/GenBank/DDBJ databases">
        <title>Fine-scale spatial genetic structure of a fungal parasite of coffee scale insects.</title>
        <authorList>
            <person name="Jackson D."/>
            <person name="Zemenick K.A."/>
            <person name="Malloure B."/>
            <person name="Quandt C.A."/>
            <person name="James T.Y."/>
        </authorList>
    </citation>
    <scope>NUCLEOTIDE SEQUENCE [LARGE SCALE GENOMIC DNA]</scope>
    <source>
        <strain evidence="2 3">UM487</strain>
    </source>
</reference>
<dbReference type="AlphaFoldDB" id="A0A179I326"/>
<feature type="compositionally biased region" description="Acidic residues" evidence="1">
    <location>
        <begin position="335"/>
        <end position="344"/>
    </location>
</feature>
<protein>
    <recommendedName>
        <fullName evidence="4">Restriction endonuclease domain-containing protein</fullName>
    </recommendedName>
</protein>
<evidence type="ECO:0000313" key="2">
    <source>
        <dbReference type="EMBL" id="OAQ96060.1"/>
    </source>
</evidence>
<evidence type="ECO:0000256" key="1">
    <source>
        <dbReference type="SAM" id="MobiDB-lite"/>
    </source>
</evidence>
<sequence>MTRQKSSSAETALSRTPPDKSILPPTPPGSNERPASRLAATARDLERQYRKINTADLSETHQLNIHEDFDPHKHLDVIHTYARRFDCYRKYIRLRMPSTFHEFVITGLAMESHDRLRKLGGKFEQVFLGGSSRVYLDGKLESRQPDIQFRTRSRRFPGVIIEVAHTQTHKALEALAYDYILKSDGLIKRVYGIDINPKGRPSTVSEWRVKTTPSDDPDYDEEVRVEKGLYKEFCAADGSLANPDESLVISLNDFDIDTAEQDREIAMSFSTIYKCYETALQFQAQDEIDTEPRRKRVKRVHPTPSPIEQLKSDDEKRFQAAEQRAQGGAPSDYEPTTEEDDSSS</sequence>
<keyword evidence="3" id="KW-1185">Reference proteome</keyword>
<evidence type="ECO:0008006" key="4">
    <source>
        <dbReference type="Google" id="ProtNLM"/>
    </source>
</evidence>
<evidence type="ECO:0000313" key="3">
    <source>
        <dbReference type="Proteomes" id="UP000243081"/>
    </source>
</evidence>
<name>A0A179I326_CORDF</name>
<dbReference type="Proteomes" id="UP000243081">
    <property type="component" value="Unassembled WGS sequence"/>
</dbReference>
<feature type="compositionally biased region" description="Basic and acidic residues" evidence="1">
    <location>
        <begin position="310"/>
        <end position="319"/>
    </location>
</feature>
<gene>
    <name evidence="2" type="ORF">LLEC1_03509</name>
</gene>
<dbReference type="OrthoDB" id="3485856at2759"/>
<dbReference type="OMA" id="RQPDIQF"/>
<feature type="region of interest" description="Disordered" evidence="1">
    <location>
        <begin position="1"/>
        <end position="36"/>
    </location>
</feature>
<organism evidence="2 3">
    <name type="scientific">Cordyceps confragosa</name>
    <name type="common">Lecanicillium lecanii</name>
    <dbReference type="NCBI Taxonomy" id="2714763"/>
    <lineage>
        <taxon>Eukaryota</taxon>
        <taxon>Fungi</taxon>
        <taxon>Dikarya</taxon>
        <taxon>Ascomycota</taxon>
        <taxon>Pezizomycotina</taxon>
        <taxon>Sordariomycetes</taxon>
        <taxon>Hypocreomycetidae</taxon>
        <taxon>Hypocreales</taxon>
        <taxon>Cordycipitaceae</taxon>
        <taxon>Akanthomyces</taxon>
    </lineage>
</organism>
<dbReference type="EMBL" id="LUKN01004388">
    <property type="protein sequence ID" value="OAQ96060.1"/>
    <property type="molecule type" value="Genomic_DNA"/>
</dbReference>
<comment type="caution">
    <text evidence="2">The sequence shown here is derived from an EMBL/GenBank/DDBJ whole genome shotgun (WGS) entry which is preliminary data.</text>
</comment>
<feature type="region of interest" description="Disordered" evidence="1">
    <location>
        <begin position="292"/>
        <end position="344"/>
    </location>
</feature>